<comment type="similarity">
    <text evidence="2">Belongs to the krueppel C2H2-type zinc-finger protein family.</text>
</comment>
<keyword evidence="4" id="KW-0677">Repeat</keyword>
<dbReference type="PANTHER" id="PTHR23235">
    <property type="entry name" value="KRUEPPEL-LIKE TRANSCRIPTION FACTOR"/>
    <property type="match status" value="1"/>
</dbReference>
<dbReference type="Pfam" id="PF23611">
    <property type="entry name" value="zf-C2H2_16"/>
    <property type="match status" value="1"/>
</dbReference>
<evidence type="ECO:0000256" key="8">
    <source>
        <dbReference type="ARBA" id="ARBA00023125"/>
    </source>
</evidence>
<dbReference type="PANTHER" id="PTHR23235:SF120">
    <property type="entry name" value="KRUPPEL-LIKE FACTOR 15"/>
    <property type="match status" value="1"/>
</dbReference>
<evidence type="ECO:0000256" key="10">
    <source>
        <dbReference type="ARBA" id="ARBA00023242"/>
    </source>
</evidence>
<evidence type="ECO:0000313" key="13">
    <source>
        <dbReference type="EMBL" id="KAK7072503.1"/>
    </source>
</evidence>
<dbReference type="GO" id="GO:0000981">
    <property type="term" value="F:DNA-binding transcription factor activity, RNA polymerase II-specific"/>
    <property type="evidence" value="ECO:0007669"/>
    <property type="project" value="TreeGrafter"/>
</dbReference>
<evidence type="ECO:0000256" key="6">
    <source>
        <dbReference type="ARBA" id="ARBA00022833"/>
    </source>
</evidence>
<reference evidence="13 14" key="1">
    <citation type="submission" date="2023-11" db="EMBL/GenBank/DDBJ databases">
        <title>Halocaridina rubra genome assembly.</title>
        <authorList>
            <person name="Smith C."/>
        </authorList>
    </citation>
    <scope>NUCLEOTIDE SEQUENCE [LARGE SCALE GENOMIC DNA]</scope>
    <source>
        <strain evidence="13">EP-1</strain>
        <tissue evidence="13">Whole</tissue>
    </source>
</reference>
<dbReference type="PROSITE" id="PS00028">
    <property type="entry name" value="ZINC_FINGER_C2H2_1"/>
    <property type="match status" value="1"/>
</dbReference>
<dbReference type="GO" id="GO:0000978">
    <property type="term" value="F:RNA polymerase II cis-regulatory region sequence-specific DNA binding"/>
    <property type="evidence" value="ECO:0007669"/>
    <property type="project" value="TreeGrafter"/>
</dbReference>
<feature type="domain" description="C2H2-type" evidence="12">
    <location>
        <begin position="49"/>
        <end position="76"/>
    </location>
</feature>
<evidence type="ECO:0000256" key="7">
    <source>
        <dbReference type="ARBA" id="ARBA00023015"/>
    </source>
</evidence>
<dbReference type="InterPro" id="IPR036236">
    <property type="entry name" value="Znf_C2H2_sf"/>
</dbReference>
<evidence type="ECO:0000256" key="5">
    <source>
        <dbReference type="ARBA" id="ARBA00022771"/>
    </source>
</evidence>
<evidence type="ECO:0000256" key="11">
    <source>
        <dbReference type="PROSITE-ProRule" id="PRU00042"/>
    </source>
</evidence>
<dbReference type="FunFam" id="3.30.160.60:FF:002343">
    <property type="entry name" value="Zinc finger protein 33A"/>
    <property type="match status" value="1"/>
</dbReference>
<comment type="subcellular location">
    <subcellularLocation>
        <location evidence="1">Nucleus</location>
    </subcellularLocation>
</comment>
<keyword evidence="6" id="KW-0862">Zinc</keyword>
<dbReference type="FunFam" id="3.30.160.60:FF:000075">
    <property type="entry name" value="Putative zinc finger protein 536"/>
    <property type="match status" value="1"/>
</dbReference>
<comment type="caution">
    <text evidence="13">The sequence shown here is derived from an EMBL/GenBank/DDBJ whole genome shotgun (WGS) entry which is preliminary data.</text>
</comment>
<dbReference type="InterPro" id="IPR013087">
    <property type="entry name" value="Znf_C2H2_type"/>
</dbReference>
<dbReference type="PROSITE" id="PS50157">
    <property type="entry name" value="ZINC_FINGER_C2H2_2"/>
    <property type="match status" value="2"/>
</dbReference>
<evidence type="ECO:0000256" key="9">
    <source>
        <dbReference type="ARBA" id="ARBA00023163"/>
    </source>
</evidence>
<accession>A0AAN9A2B1</accession>
<keyword evidence="10" id="KW-0539">Nucleus</keyword>
<dbReference type="Gene3D" id="3.30.160.60">
    <property type="entry name" value="Classic Zinc Finger"/>
    <property type="match status" value="3"/>
</dbReference>
<gene>
    <name evidence="13" type="ORF">SK128_018696</name>
</gene>
<protein>
    <recommendedName>
        <fullName evidence="12">C2H2-type domain-containing protein</fullName>
    </recommendedName>
</protein>
<dbReference type="GO" id="GO:0005634">
    <property type="term" value="C:nucleus"/>
    <property type="evidence" value="ECO:0007669"/>
    <property type="project" value="UniProtKB-SubCell"/>
</dbReference>
<dbReference type="AlphaFoldDB" id="A0AAN9A2B1"/>
<evidence type="ECO:0000256" key="4">
    <source>
        <dbReference type="ARBA" id="ARBA00022737"/>
    </source>
</evidence>
<dbReference type="Pfam" id="PF13465">
    <property type="entry name" value="zf-H2C2_2"/>
    <property type="match status" value="1"/>
</dbReference>
<sequence>VEFGEIIPEGGVRGTLTGRRHRCSFCDYSTDNTGNLAKHVRVHTKEKPFKCPLCSLTFTQNMNLKRHVRTHTGEKPYSCMYCSYRATQSTTLKGHIYSRHRDKYQEFY</sequence>
<evidence type="ECO:0000256" key="3">
    <source>
        <dbReference type="ARBA" id="ARBA00022723"/>
    </source>
</evidence>
<dbReference type="Proteomes" id="UP001381693">
    <property type="component" value="Unassembled WGS sequence"/>
</dbReference>
<dbReference type="SMART" id="SM00355">
    <property type="entry name" value="ZnF_C2H2"/>
    <property type="match status" value="3"/>
</dbReference>
<name>A0AAN9A2B1_HALRR</name>
<keyword evidence="14" id="KW-1185">Reference proteome</keyword>
<dbReference type="EMBL" id="JAXCGZ010013457">
    <property type="protein sequence ID" value="KAK7072503.1"/>
    <property type="molecule type" value="Genomic_DNA"/>
</dbReference>
<evidence type="ECO:0000259" key="12">
    <source>
        <dbReference type="PROSITE" id="PS50157"/>
    </source>
</evidence>
<organism evidence="13 14">
    <name type="scientific">Halocaridina rubra</name>
    <name type="common">Hawaiian red shrimp</name>
    <dbReference type="NCBI Taxonomy" id="373956"/>
    <lineage>
        <taxon>Eukaryota</taxon>
        <taxon>Metazoa</taxon>
        <taxon>Ecdysozoa</taxon>
        <taxon>Arthropoda</taxon>
        <taxon>Crustacea</taxon>
        <taxon>Multicrustacea</taxon>
        <taxon>Malacostraca</taxon>
        <taxon>Eumalacostraca</taxon>
        <taxon>Eucarida</taxon>
        <taxon>Decapoda</taxon>
        <taxon>Pleocyemata</taxon>
        <taxon>Caridea</taxon>
        <taxon>Atyoidea</taxon>
        <taxon>Atyidae</taxon>
        <taxon>Halocaridina</taxon>
    </lineage>
</organism>
<proteinExistence type="inferred from homology"/>
<evidence type="ECO:0000313" key="14">
    <source>
        <dbReference type="Proteomes" id="UP001381693"/>
    </source>
</evidence>
<dbReference type="InterPro" id="IPR056438">
    <property type="entry name" value="Znf-C2H2_CTCF"/>
</dbReference>
<feature type="non-terminal residue" evidence="13">
    <location>
        <position position="1"/>
    </location>
</feature>
<dbReference type="GO" id="GO:0008270">
    <property type="term" value="F:zinc ion binding"/>
    <property type="evidence" value="ECO:0007669"/>
    <property type="project" value="UniProtKB-KW"/>
</dbReference>
<dbReference type="SUPFAM" id="SSF57667">
    <property type="entry name" value="beta-beta-alpha zinc fingers"/>
    <property type="match status" value="2"/>
</dbReference>
<keyword evidence="8" id="KW-0238">DNA-binding</keyword>
<keyword evidence="5 11" id="KW-0863">Zinc-finger</keyword>
<feature type="domain" description="C2H2-type" evidence="12">
    <location>
        <begin position="21"/>
        <end position="48"/>
    </location>
</feature>
<evidence type="ECO:0000256" key="2">
    <source>
        <dbReference type="ARBA" id="ARBA00006991"/>
    </source>
</evidence>
<evidence type="ECO:0000256" key="1">
    <source>
        <dbReference type="ARBA" id="ARBA00004123"/>
    </source>
</evidence>
<keyword evidence="7" id="KW-0805">Transcription regulation</keyword>
<keyword evidence="9" id="KW-0804">Transcription</keyword>
<keyword evidence="3" id="KW-0479">Metal-binding</keyword>